<keyword evidence="11" id="KW-0675">Receptor</keyword>
<dbReference type="PROSITE" id="PS50853">
    <property type="entry name" value="FN3"/>
    <property type="match status" value="1"/>
</dbReference>
<dbReference type="InterPro" id="IPR013783">
    <property type="entry name" value="Ig-like_fold"/>
</dbReference>
<dbReference type="GeneID" id="127220635"/>
<protein>
    <recommendedName>
        <fullName evidence="3">Interleukin-7 receptor subunit alpha</fullName>
    </recommendedName>
</protein>
<evidence type="ECO:0000256" key="1">
    <source>
        <dbReference type="ARBA" id="ARBA00004479"/>
    </source>
</evidence>
<keyword evidence="4" id="KW-0597">Phosphoprotein</keyword>
<feature type="transmembrane region" description="Helical" evidence="16">
    <location>
        <begin position="240"/>
        <end position="264"/>
    </location>
</feature>
<evidence type="ECO:0000256" key="2">
    <source>
        <dbReference type="ARBA" id="ARBA00008280"/>
    </source>
</evidence>
<reference evidence="19" key="1">
    <citation type="submission" date="2022-06" db="EMBL/GenBank/DDBJ databases">
        <authorList>
            <person name="Andreotti S."/>
            <person name="Wyler E."/>
        </authorList>
    </citation>
    <scope>NUCLEOTIDE SEQUENCE</scope>
</reference>
<evidence type="ECO:0000256" key="5">
    <source>
        <dbReference type="ARBA" id="ARBA00022692"/>
    </source>
</evidence>
<feature type="compositionally biased region" description="Basic and acidic residues" evidence="15">
    <location>
        <begin position="334"/>
        <end position="343"/>
    </location>
</feature>
<proteinExistence type="inferred from homology"/>
<accession>A0AAU9Z3S4</accession>
<keyword evidence="9 16" id="KW-0472">Membrane</keyword>
<dbReference type="KEGG" id="prob:127220635"/>
<dbReference type="PANTHER" id="PTHR23037:SF27">
    <property type="entry name" value="INTERLEUKIN-7 RECEPTOR SUBUNIT ALPHA"/>
    <property type="match status" value="1"/>
</dbReference>
<evidence type="ECO:0000256" key="13">
    <source>
        <dbReference type="ARBA" id="ARBA00025125"/>
    </source>
</evidence>
<dbReference type="GO" id="GO:0009897">
    <property type="term" value="C:external side of plasma membrane"/>
    <property type="evidence" value="ECO:0007669"/>
    <property type="project" value="TreeGrafter"/>
</dbReference>
<evidence type="ECO:0000313" key="19">
    <source>
        <dbReference type="EMBL" id="CAH6787359.1"/>
    </source>
</evidence>
<dbReference type="PANTHER" id="PTHR23037">
    <property type="entry name" value="CYTOKINE RECEPTOR"/>
    <property type="match status" value="1"/>
</dbReference>
<dbReference type="InterPro" id="IPR003961">
    <property type="entry name" value="FN3_dom"/>
</dbReference>
<evidence type="ECO:0000256" key="9">
    <source>
        <dbReference type="ARBA" id="ARBA00023136"/>
    </source>
</evidence>
<evidence type="ECO:0000256" key="10">
    <source>
        <dbReference type="ARBA" id="ARBA00023157"/>
    </source>
</evidence>
<evidence type="ECO:0000256" key="14">
    <source>
        <dbReference type="ARBA" id="ARBA00047072"/>
    </source>
</evidence>
<organism evidence="19 20">
    <name type="scientific">Phodopus roborovskii</name>
    <name type="common">Roborovski's desert hamster</name>
    <name type="synonym">Cricetulus roborovskii</name>
    <dbReference type="NCBI Taxonomy" id="109678"/>
    <lineage>
        <taxon>Eukaryota</taxon>
        <taxon>Metazoa</taxon>
        <taxon>Chordata</taxon>
        <taxon>Craniata</taxon>
        <taxon>Vertebrata</taxon>
        <taxon>Euteleostomi</taxon>
        <taxon>Mammalia</taxon>
        <taxon>Eutheria</taxon>
        <taxon>Euarchontoglires</taxon>
        <taxon>Glires</taxon>
        <taxon>Rodentia</taxon>
        <taxon>Myomorpha</taxon>
        <taxon>Muroidea</taxon>
        <taxon>Cricetidae</taxon>
        <taxon>Cricetinae</taxon>
        <taxon>Phodopus</taxon>
    </lineage>
</organism>
<comment type="caution">
    <text evidence="19">The sequence shown here is derived from an EMBL/GenBank/DDBJ whole genome shotgun (WGS) entry which is preliminary data.</text>
</comment>
<feature type="signal peptide" evidence="17">
    <location>
        <begin position="1"/>
        <end position="20"/>
    </location>
</feature>
<dbReference type="AlphaFoldDB" id="A0AAU9Z3S4"/>
<dbReference type="Pfam" id="PF18447">
    <property type="entry name" value="FN3_7"/>
    <property type="match status" value="1"/>
</dbReference>
<dbReference type="Gene3D" id="2.60.40.10">
    <property type="entry name" value="Immunoglobulins"/>
    <property type="match status" value="1"/>
</dbReference>
<evidence type="ECO:0000256" key="11">
    <source>
        <dbReference type="ARBA" id="ARBA00023170"/>
    </source>
</evidence>
<evidence type="ECO:0000256" key="17">
    <source>
        <dbReference type="SAM" id="SignalP"/>
    </source>
</evidence>
<evidence type="ECO:0000256" key="3">
    <source>
        <dbReference type="ARBA" id="ARBA00018930"/>
    </source>
</evidence>
<dbReference type="InterPro" id="IPR003531">
    <property type="entry name" value="Hempt_rcpt_S_F1_CS"/>
</dbReference>
<keyword evidence="20" id="KW-1185">Reference proteome</keyword>
<evidence type="ECO:0000256" key="12">
    <source>
        <dbReference type="ARBA" id="ARBA00023180"/>
    </source>
</evidence>
<dbReference type="PROSITE" id="PS01355">
    <property type="entry name" value="HEMATOPO_REC_S_F1"/>
    <property type="match status" value="1"/>
</dbReference>
<evidence type="ECO:0000256" key="4">
    <source>
        <dbReference type="ARBA" id="ARBA00022553"/>
    </source>
</evidence>
<dbReference type="Proteomes" id="UP001152836">
    <property type="component" value="Unassembled WGS sequence"/>
</dbReference>
<evidence type="ECO:0000256" key="7">
    <source>
        <dbReference type="ARBA" id="ARBA00022843"/>
    </source>
</evidence>
<keyword evidence="7" id="KW-0832">Ubl conjugation</keyword>
<keyword evidence="12" id="KW-0325">Glycoprotein</keyword>
<name>A0AAU9Z3S4_PHORO</name>
<dbReference type="InterPro" id="IPR040997">
    <property type="entry name" value="FN3_7"/>
</dbReference>
<keyword evidence="6 17" id="KW-0732">Signal</keyword>
<dbReference type="SUPFAM" id="SSF49265">
    <property type="entry name" value="Fibronectin type III"/>
    <property type="match status" value="1"/>
</dbReference>
<feature type="region of interest" description="Disordered" evidence="15">
    <location>
        <begin position="326"/>
        <end position="347"/>
    </location>
</feature>
<dbReference type="Gene3D" id="2.60.40.1870">
    <property type="match status" value="1"/>
</dbReference>
<evidence type="ECO:0000256" key="6">
    <source>
        <dbReference type="ARBA" id="ARBA00022729"/>
    </source>
</evidence>
<evidence type="ECO:0000256" key="15">
    <source>
        <dbReference type="SAM" id="MobiDB-lite"/>
    </source>
</evidence>
<evidence type="ECO:0000313" key="20">
    <source>
        <dbReference type="Proteomes" id="UP001152836"/>
    </source>
</evidence>
<dbReference type="CTD" id="3575"/>
<evidence type="ECO:0000256" key="8">
    <source>
        <dbReference type="ARBA" id="ARBA00022989"/>
    </source>
</evidence>
<feature type="domain" description="Fibronectin type-III" evidence="18">
    <location>
        <begin position="131"/>
        <end position="232"/>
    </location>
</feature>
<comment type="similarity">
    <text evidence="2">Belongs to the type I cytokine receptor family. Type 4 subfamily.</text>
</comment>
<evidence type="ECO:0000256" key="16">
    <source>
        <dbReference type="SAM" id="Phobius"/>
    </source>
</evidence>
<dbReference type="GO" id="GO:0030097">
    <property type="term" value="P:hemopoiesis"/>
    <property type="evidence" value="ECO:0007669"/>
    <property type="project" value="TreeGrafter"/>
</dbReference>
<keyword evidence="8 16" id="KW-1133">Transmembrane helix</keyword>
<evidence type="ECO:0000259" key="18">
    <source>
        <dbReference type="PROSITE" id="PS50853"/>
    </source>
</evidence>
<sequence>MMVLGRAFATVFCLLQAVSGESGNAQNGDLEDAEPDDYSFWCYSQLEVDGSQHSLTCAFDDPDTNSTNLELQICDALIEINCLTLNKLQKTYFIKTGKFLLIGSSKICVKLGKKNLTCKSMEIAKIVKPEAPFGLEVVYRKEANDFLVTFNTSHSKKKYLKHLMHDMAYRPEKGENNWTHVNLLNTRTTILERKLQPKAVYEIKVRSIPSTRYFKGFWSEWSPSSTFKIPEPWSLGGWSLVMPSISILSFFSVVLLVILTCVLWKKRIKPIVWPSLPDHKKTLEQLCKKPQKNLNVSFNPESFLDCQIHEVNGIQSREEVESFLENVHPPQPDHPPEELEKHGHGTAVHSPNWLSEISVSTPDTIRRDSSLRFLGRNPSACVTPTFPSSGSSDYRGGDRNGLHVYQDLLPSPGNTNVTLPQPFPLQSGILIPVSQRRPTPTSSVLNQEEAYVTMSSFYQNK</sequence>
<dbReference type="GO" id="GO:0004896">
    <property type="term" value="F:cytokine receptor activity"/>
    <property type="evidence" value="ECO:0007669"/>
    <property type="project" value="InterPro"/>
</dbReference>
<comment type="function">
    <text evidence="13">Receptor for interleukin-7. Also acts as a receptor for thymic stromal lymphopoietin (TSLP).</text>
</comment>
<gene>
    <name evidence="19" type="primary">Il7r</name>
    <name evidence="19" type="ORF">PHOROB_LOCUS5247</name>
</gene>
<dbReference type="GO" id="GO:0046427">
    <property type="term" value="P:positive regulation of receptor signaling pathway via JAK-STAT"/>
    <property type="evidence" value="ECO:0007669"/>
    <property type="project" value="TreeGrafter"/>
</dbReference>
<dbReference type="RefSeq" id="XP_051038488.1">
    <property type="nucleotide sequence ID" value="XM_051182531.1"/>
</dbReference>
<comment type="subunit">
    <text evidence="14">The IL7 receptor is a heterodimer of IL7R and IL2RG. The TSLP receptor is a heterodimer of CRLF2 and IL7R. Interacts with CD53.</text>
</comment>
<dbReference type="InterPro" id="IPR036116">
    <property type="entry name" value="FN3_sf"/>
</dbReference>
<dbReference type="EMBL" id="CALSGD010001394">
    <property type="protein sequence ID" value="CAH6787359.1"/>
    <property type="molecule type" value="Genomic_DNA"/>
</dbReference>
<comment type="subcellular location">
    <subcellularLocation>
        <location evidence="1">Membrane</location>
        <topology evidence="1">Single-pass type I membrane protein</topology>
    </subcellularLocation>
</comment>
<feature type="chain" id="PRO_5043561038" description="Interleukin-7 receptor subunit alpha" evidence="17">
    <location>
        <begin position="21"/>
        <end position="461"/>
    </location>
</feature>
<keyword evidence="10" id="KW-1015">Disulfide bond</keyword>
<keyword evidence="5 16" id="KW-0812">Transmembrane</keyword>